<keyword evidence="2" id="KW-1133">Transmembrane helix</keyword>
<dbReference type="InParanoid" id="A0A5C3NUT3"/>
<dbReference type="Proteomes" id="UP000308197">
    <property type="component" value="Unassembled WGS sequence"/>
</dbReference>
<evidence type="ECO:0000313" key="4">
    <source>
        <dbReference type="Proteomes" id="UP000308197"/>
    </source>
</evidence>
<feature type="compositionally biased region" description="Polar residues" evidence="1">
    <location>
        <begin position="404"/>
        <end position="437"/>
    </location>
</feature>
<evidence type="ECO:0000256" key="2">
    <source>
        <dbReference type="SAM" id="Phobius"/>
    </source>
</evidence>
<keyword evidence="2" id="KW-0472">Membrane</keyword>
<feature type="compositionally biased region" description="Low complexity" evidence="1">
    <location>
        <begin position="352"/>
        <end position="362"/>
    </location>
</feature>
<dbReference type="AlphaFoldDB" id="A0A5C3NUT3"/>
<feature type="region of interest" description="Disordered" evidence="1">
    <location>
        <begin position="452"/>
        <end position="474"/>
    </location>
</feature>
<keyword evidence="4" id="KW-1185">Reference proteome</keyword>
<name>A0A5C3NUT3_9APHY</name>
<gene>
    <name evidence="3" type="ORF">K466DRAFT_605440</name>
</gene>
<feature type="transmembrane region" description="Helical" evidence="2">
    <location>
        <begin position="307"/>
        <end position="332"/>
    </location>
</feature>
<feature type="compositionally biased region" description="Low complexity" evidence="1">
    <location>
        <begin position="384"/>
        <end position="402"/>
    </location>
</feature>
<evidence type="ECO:0008006" key="5">
    <source>
        <dbReference type="Google" id="ProtNLM"/>
    </source>
</evidence>
<keyword evidence="2" id="KW-0812">Transmembrane</keyword>
<reference evidence="3 4" key="1">
    <citation type="journal article" date="2019" name="Nat. Ecol. Evol.">
        <title>Megaphylogeny resolves global patterns of mushroom evolution.</title>
        <authorList>
            <person name="Varga T."/>
            <person name="Krizsan K."/>
            <person name="Foldi C."/>
            <person name="Dima B."/>
            <person name="Sanchez-Garcia M."/>
            <person name="Sanchez-Ramirez S."/>
            <person name="Szollosi G.J."/>
            <person name="Szarkandi J.G."/>
            <person name="Papp V."/>
            <person name="Albert L."/>
            <person name="Andreopoulos W."/>
            <person name="Angelini C."/>
            <person name="Antonin V."/>
            <person name="Barry K.W."/>
            <person name="Bougher N.L."/>
            <person name="Buchanan P."/>
            <person name="Buyck B."/>
            <person name="Bense V."/>
            <person name="Catcheside P."/>
            <person name="Chovatia M."/>
            <person name="Cooper J."/>
            <person name="Damon W."/>
            <person name="Desjardin D."/>
            <person name="Finy P."/>
            <person name="Geml J."/>
            <person name="Haridas S."/>
            <person name="Hughes K."/>
            <person name="Justo A."/>
            <person name="Karasinski D."/>
            <person name="Kautmanova I."/>
            <person name="Kiss B."/>
            <person name="Kocsube S."/>
            <person name="Kotiranta H."/>
            <person name="LaButti K.M."/>
            <person name="Lechner B.E."/>
            <person name="Liimatainen K."/>
            <person name="Lipzen A."/>
            <person name="Lukacs Z."/>
            <person name="Mihaltcheva S."/>
            <person name="Morgado L.N."/>
            <person name="Niskanen T."/>
            <person name="Noordeloos M.E."/>
            <person name="Ohm R.A."/>
            <person name="Ortiz-Santana B."/>
            <person name="Ovrebo C."/>
            <person name="Racz N."/>
            <person name="Riley R."/>
            <person name="Savchenko A."/>
            <person name="Shiryaev A."/>
            <person name="Soop K."/>
            <person name="Spirin V."/>
            <person name="Szebenyi C."/>
            <person name="Tomsovsky M."/>
            <person name="Tulloss R.E."/>
            <person name="Uehling J."/>
            <person name="Grigoriev I.V."/>
            <person name="Vagvolgyi C."/>
            <person name="Papp T."/>
            <person name="Martin F.M."/>
            <person name="Miettinen O."/>
            <person name="Hibbett D.S."/>
            <person name="Nagy L.G."/>
        </authorList>
    </citation>
    <scope>NUCLEOTIDE SEQUENCE [LARGE SCALE GENOMIC DNA]</scope>
    <source>
        <strain evidence="3 4">HHB13444</strain>
    </source>
</reference>
<sequence length="474" mass="49953">MGEVYTMTIDDASSIVNYHPQGDGGIGDFTANGWQPFYTGSPGGFTTRGGEAALGDSMHITAFPNATLDFQFFGTSVSLVGIANCSYTVSVDGNSRSFKPQRGPSSATLFSQDGLTEGTHTVSLTANASHANEFAFQRADVSRTIAAGAKVPTPRVYQATNTSVLQYSGNWTILNDPLIPNMQHPAPYYEVENAPASFSFAFQGTGVAINGSRNWGSYGYDVSLDGQGPVTYNASTMWFIGDALLYYQDGLDPTATHTVTVQPTVGVGLKFWLNTVTVFTDNPSEAGALVSTPSPTSSSSEHSKANVGAIAGGVIGGLAFLALVAGLLWYFVRRKRQATKIFDREEPSPFVATRTATTANTTGNSPMSERSPYTARGDTKLPILPNSSVPVLSTLSSSSPPSEAAQTLSDSPLLHQPSSAAHTASPTVTSPAESNPDPNVAVDRIIHLLAERIATHPAPHPAYESDVPPPEYGA</sequence>
<feature type="region of interest" description="Disordered" evidence="1">
    <location>
        <begin position="352"/>
        <end position="439"/>
    </location>
</feature>
<dbReference type="STRING" id="1314778.A0A5C3NUT3"/>
<accession>A0A5C3NUT3</accession>
<evidence type="ECO:0000313" key="3">
    <source>
        <dbReference type="EMBL" id="TFK80317.1"/>
    </source>
</evidence>
<protein>
    <recommendedName>
        <fullName evidence="5">Transmembrane protein</fullName>
    </recommendedName>
</protein>
<organism evidence="3 4">
    <name type="scientific">Polyporus arcularius HHB13444</name>
    <dbReference type="NCBI Taxonomy" id="1314778"/>
    <lineage>
        <taxon>Eukaryota</taxon>
        <taxon>Fungi</taxon>
        <taxon>Dikarya</taxon>
        <taxon>Basidiomycota</taxon>
        <taxon>Agaricomycotina</taxon>
        <taxon>Agaricomycetes</taxon>
        <taxon>Polyporales</taxon>
        <taxon>Polyporaceae</taxon>
        <taxon>Polyporus</taxon>
    </lineage>
</organism>
<proteinExistence type="predicted"/>
<evidence type="ECO:0000256" key="1">
    <source>
        <dbReference type="SAM" id="MobiDB-lite"/>
    </source>
</evidence>
<dbReference type="EMBL" id="ML211800">
    <property type="protein sequence ID" value="TFK80317.1"/>
    <property type="molecule type" value="Genomic_DNA"/>
</dbReference>
<dbReference type="Gene3D" id="2.60.120.260">
    <property type="entry name" value="Galactose-binding domain-like"/>
    <property type="match status" value="2"/>
</dbReference>
<dbReference type="Gene3D" id="1.20.5.510">
    <property type="entry name" value="Single helix bin"/>
    <property type="match status" value="1"/>
</dbReference>